<reference evidence="2 3" key="1">
    <citation type="journal article" date="2016" name="Nat. Commun.">
        <title>Thousands of microbial genomes shed light on interconnected biogeochemical processes in an aquifer system.</title>
        <authorList>
            <person name="Anantharaman K."/>
            <person name="Brown C.T."/>
            <person name="Hug L.A."/>
            <person name="Sharon I."/>
            <person name="Castelle C.J."/>
            <person name="Probst A.J."/>
            <person name="Thomas B.C."/>
            <person name="Singh A."/>
            <person name="Wilkins M.J."/>
            <person name="Karaoz U."/>
            <person name="Brodie E.L."/>
            <person name="Williams K.H."/>
            <person name="Hubbard S.S."/>
            <person name="Banfield J.F."/>
        </authorList>
    </citation>
    <scope>NUCLEOTIDE SEQUENCE [LARGE SCALE GENOMIC DNA]</scope>
</reference>
<feature type="region of interest" description="Disordered" evidence="1">
    <location>
        <begin position="137"/>
        <end position="162"/>
    </location>
</feature>
<accession>A0A1F7XAA3</accession>
<dbReference type="AlphaFoldDB" id="A0A1F7XAA3"/>
<evidence type="ECO:0000256" key="1">
    <source>
        <dbReference type="SAM" id="MobiDB-lite"/>
    </source>
</evidence>
<sequence>MADSELQPSQYVLPKFQFALGINEKTSRIPANHVDNLTATEREISIHDVRRVVVELGISSEKEVDQTIIGWTRDSGFYYGSDAFTAINQIIIESSKSLKIQNRFEALYGVPIDKDTLCTHALGGVFLDEDQANLPRSDKDLKLDEERREELAKQREASERSYIREHQMAEDQLL</sequence>
<comment type="caution">
    <text evidence="2">The sequence shown here is derived from an EMBL/GenBank/DDBJ whole genome shotgun (WGS) entry which is preliminary data.</text>
</comment>
<evidence type="ECO:0000313" key="2">
    <source>
        <dbReference type="EMBL" id="OGM11956.1"/>
    </source>
</evidence>
<dbReference type="Proteomes" id="UP000177053">
    <property type="component" value="Unassembled WGS sequence"/>
</dbReference>
<name>A0A1F7XAA3_9BACT</name>
<evidence type="ECO:0000313" key="3">
    <source>
        <dbReference type="Proteomes" id="UP000177053"/>
    </source>
</evidence>
<organism evidence="2 3">
    <name type="scientific">Candidatus Woesebacteria bacterium RBG_16_34_12</name>
    <dbReference type="NCBI Taxonomy" id="1802480"/>
    <lineage>
        <taxon>Bacteria</taxon>
        <taxon>Candidatus Woeseibacteriota</taxon>
    </lineage>
</organism>
<protein>
    <submittedName>
        <fullName evidence="2">Uncharacterized protein</fullName>
    </submittedName>
</protein>
<dbReference type="EMBL" id="MGFS01000006">
    <property type="protein sequence ID" value="OGM11956.1"/>
    <property type="molecule type" value="Genomic_DNA"/>
</dbReference>
<proteinExistence type="predicted"/>
<gene>
    <name evidence="2" type="ORF">A2Z22_04715</name>
</gene>